<evidence type="ECO:0000256" key="3">
    <source>
        <dbReference type="SAM" id="SignalP"/>
    </source>
</evidence>
<feature type="region of interest" description="Disordered" evidence="1">
    <location>
        <begin position="327"/>
        <end position="445"/>
    </location>
</feature>
<dbReference type="GeneTree" id="ENSGT00390000009142"/>
<keyword evidence="2" id="KW-1133">Transmembrane helix</keyword>
<dbReference type="PANTHER" id="PTHR15384:SF0">
    <property type="entry name" value="PROTEIN EVI2B"/>
    <property type="match status" value="1"/>
</dbReference>
<feature type="region of interest" description="Disordered" evidence="1">
    <location>
        <begin position="80"/>
        <end position="124"/>
    </location>
</feature>
<sequence>MLVVVLMIVLWQCLRKPVLNDQNWAGRSPFADGETLTYVWITLENEAFPKRSSIISLMVWKPSKSALLADDLEIKLFESKENTEDSNNPKTERIKDQANGTSEDSGDGSTIGTAVSSSDDTDLPQPLVYNVTRKTIQIANTSSQGTALPVFTSAIQLSPSAYSSTRQSPPSVSTPTQQPSSTHTSSRKSVSPTVHNISIQPTPTVKSSPRKTPGFNFEFSRTTNIPKEANYAYSIPAILIGAILTTMLVVVLMIVLWQCLRKPVLNDQNWAGRSPFADGETPDICLDNIRENEAFPKRSSIISLMVWKPSKSALLADDLEIKLFESKENTEDSNNPKTERIKDQANGTSEDSGDGSTIGTAVSSSDDTDLPPPPASLLDIEGQEGNKSDKPTMITESPRPNNSTNLPASLDCLNQISEHHNSESKQSFPPPPDSFNLTVPPGDFMKNQEDCNNEIQCQEFPIPPDFDQDLNESLPPPPAEL</sequence>
<feature type="compositionally biased region" description="Polar residues" evidence="1">
    <location>
        <begin position="394"/>
        <end position="416"/>
    </location>
</feature>
<reference evidence="4" key="3">
    <citation type="submission" date="2025-09" db="UniProtKB">
        <authorList>
            <consortium name="Ensembl"/>
        </authorList>
    </citation>
    <scope>IDENTIFICATION</scope>
</reference>
<feature type="region of interest" description="Disordered" evidence="1">
    <location>
        <begin position="161"/>
        <end position="213"/>
    </location>
</feature>
<feature type="region of interest" description="Disordered" evidence="1">
    <location>
        <begin position="458"/>
        <end position="481"/>
    </location>
</feature>
<evidence type="ECO:0000256" key="2">
    <source>
        <dbReference type="SAM" id="Phobius"/>
    </source>
</evidence>
<dbReference type="Ensembl" id="ENSBGRT00000028594.1">
    <property type="protein sequence ID" value="ENSBGRP00000024784.1"/>
    <property type="gene ID" value="ENSBGRG00000015582.1"/>
</dbReference>
<feature type="compositionally biased region" description="Polar residues" evidence="1">
    <location>
        <begin position="98"/>
        <end position="118"/>
    </location>
</feature>
<reference evidence="4" key="2">
    <citation type="submission" date="2025-08" db="UniProtKB">
        <authorList>
            <consortium name="Ensembl"/>
        </authorList>
    </citation>
    <scope>IDENTIFICATION</scope>
</reference>
<keyword evidence="5" id="KW-1185">Reference proteome</keyword>
<name>A0A8B9XP07_BOSMU</name>
<feature type="compositionally biased region" description="Polar residues" evidence="1">
    <location>
        <begin position="192"/>
        <end position="207"/>
    </location>
</feature>
<dbReference type="Proteomes" id="UP000694520">
    <property type="component" value="Chromosome 19"/>
</dbReference>
<accession>A0A8B9XP07</accession>
<dbReference type="GO" id="GO:2000035">
    <property type="term" value="P:regulation of stem cell division"/>
    <property type="evidence" value="ECO:0007669"/>
    <property type="project" value="TreeGrafter"/>
</dbReference>
<evidence type="ECO:0000313" key="5">
    <source>
        <dbReference type="Proteomes" id="UP000694520"/>
    </source>
</evidence>
<dbReference type="PANTHER" id="PTHR15384">
    <property type="entry name" value="PROTEIN EVI2B"/>
    <property type="match status" value="1"/>
</dbReference>
<reference evidence="4" key="1">
    <citation type="submission" date="2019-05" db="EMBL/GenBank/DDBJ databases">
        <authorList>
            <person name="Zhang S."/>
            <person name="Liu J."/>
        </authorList>
    </citation>
    <scope>NUCLEOTIDE SEQUENCE [LARGE SCALE GENOMIC DNA]</scope>
</reference>
<feature type="chain" id="PRO_5034958539" evidence="3">
    <location>
        <begin position="16"/>
        <end position="481"/>
    </location>
</feature>
<feature type="transmembrane region" description="Helical" evidence="2">
    <location>
        <begin position="231"/>
        <end position="257"/>
    </location>
</feature>
<dbReference type="InterPro" id="IPR033239">
    <property type="entry name" value="EVI2B"/>
</dbReference>
<dbReference type="GO" id="GO:0045660">
    <property type="term" value="P:positive regulation of neutrophil differentiation"/>
    <property type="evidence" value="ECO:0007669"/>
    <property type="project" value="TreeGrafter"/>
</dbReference>
<keyword evidence="2" id="KW-0472">Membrane</keyword>
<evidence type="ECO:0000256" key="1">
    <source>
        <dbReference type="SAM" id="MobiDB-lite"/>
    </source>
</evidence>
<evidence type="ECO:0000313" key="4">
    <source>
        <dbReference type="Ensembl" id="ENSBGRP00000024784.1"/>
    </source>
</evidence>
<keyword evidence="3" id="KW-0732">Signal</keyword>
<protein>
    <submittedName>
        <fullName evidence="4">Ecotropic viral integration site 2B</fullName>
    </submittedName>
</protein>
<gene>
    <name evidence="4" type="primary">EVI2B</name>
</gene>
<feature type="compositionally biased region" description="Low complexity" evidence="1">
    <location>
        <begin position="163"/>
        <end position="191"/>
    </location>
</feature>
<proteinExistence type="predicted"/>
<feature type="signal peptide" evidence="3">
    <location>
        <begin position="1"/>
        <end position="15"/>
    </location>
</feature>
<feature type="compositionally biased region" description="Polar residues" evidence="1">
    <location>
        <begin position="345"/>
        <end position="362"/>
    </location>
</feature>
<keyword evidence="2" id="KW-0812">Transmembrane</keyword>
<organism evidence="4 5">
    <name type="scientific">Bos mutus grunniens</name>
    <name type="common">Wild yak</name>
    <name type="synonym">Bos grunniens</name>
    <dbReference type="NCBI Taxonomy" id="30521"/>
    <lineage>
        <taxon>Eukaryota</taxon>
        <taxon>Metazoa</taxon>
        <taxon>Chordata</taxon>
        <taxon>Craniata</taxon>
        <taxon>Vertebrata</taxon>
        <taxon>Euteleostomi</taxon>
        <taxon>Mammalia</taxon>
        <taxon>Eutheria</taxon>
        <taxon>Laurasiatheria</taxon>
        <taxon>Artiodactyla</taxon>
        <taxon>Ruminantia</taxon>
        <taxon>Pecora</taxon>
        <taxon>Bovidae</taxon>
        <taxon>Bovinae</taxon>
        <taxon>Bos</taxon>
    </lineage>
</organism>
<dbReference type="AlphaFoldDB" id="A0A8B9XP07"/>